<accession>A0A0H5BLL7</accession>
<geneLocation type="nucleomorph" evidence="1"/>
<name>A0A0H5BLL7_9EUKA</name>
<proteinExistence type="predicted"/>
<protein>
    <submittedName>
        <fullName evidence="1">Uncharacterized protein</fullName>
    </submittedName>
</protein>
<keyword evidence="1" id="KW-0542">Nucleomorph</keyword>
<dbReference type="AlphaFoldDB" id="A0A0H5BLL7"/>
<organism evidence="1">
    <name type="scientific">Amorphochlora amoebiformis</name>
    <dbReference type="NCBI Taxonomy" id="1561963"/>
    <lineage>
        <taxon>Eukaryota</taxon>
        <taxon>Sar</taxon>
        <taxon>Rhizaria</taxon>
        <taxon>Cercozoa</taxon>
        <taxon>Chlorarachniophyceae</taxon>
        <taxon>Amorphochlora</taxon>
    </lineage>
</organism>
<evidence type="ECO:0000313" key="1">
    <source>
        <dbReference type="EMBL" id="BAS01842.1"/>
    </source>
</evidence>
<sequence>MPDIRKCITFSSRKKMNFYQKIVINETLKDHKMNAKIEIYKSIYRVIFFHRSTFLYVYYFIDTYFSNIIKPLLNKSDLRLCKVLLNTNPNILNNKYYSIRKQLNKHIRFFSNALTIY</sequence>
<dbReference type="EMBL" id="AB996603">
    <property type="protein sequence ID" value="BAS01842.1"/>
    <property type="molecule type" value="Genomic_DNA"/>
</dbReference>
<reference evidence="1" key="1">
    <citation type="journal article" date="2015" name="Genome Biol. Evol.">
        <title>Nucleomorph Genome Sequences of Two Chlorarachniophytes, Amorphochlora amoebiformis and Lotharella vacuolata.</title>
        <authorList>
            <person name="Suzuki S."/>
            <person name="Shirato S."/>
            <person name="Hirakawa Y."/>
            <person name="Ishida K."/>
        </authorList>
    </citation>
    <scope>NUCLEOTIDE SEQUENCE</scope>
    <source>
        <strain evidence="1">CCMP2058</strain>
    </source>
</reference>